<dbReference type="EMBL" id="BMCJ01000003">
    <property type="protein sequence ID" value="GGC89417.1"/>
    <property type="molecule type" value="Genomic_DNA"/>
</dbReference>
<accession>A0ABQ1P2C7</accession>
<feature type="domain" description="MaoC-like" evidence="1">
    <location>
        <begin position="9"/>
        <end position="100"/>
    </location>
</feature>
<name>A0ABQ1P2C7_9BACI</name>
<sequence>MKPFPIEEVQSIDLVKYCGASGDFNPIHTIEKVAKEKKHPDILVPGMMLMGWATQAINTWFPGKKMKSFHVRFCSPVYSKESLKVVCTSKKNTVAGEQKCTLEIVNQTGEKKMTGKFEIATEIEGGNT</sequence>
<proteinExistence type="predicted"/>
<dbReference type="InterPro" id="IPR002539">
    <property type="entry name" value="MaoC-like_dom"/>
</dbReference>
<dbReference type="SUPFAM" id="SSF54637">
    <property type="entry name" value="Thioesterase/thiol ester dehydrase-isomerase"/>
    <property type="match status" value="1"/>
</dbReference>
<dbReference type="InterPro" id="IPR029069">
    <property type="entry name" value="HotDog_dom_sf"/>
</dbReference>
<evidence type="ECO:0000313" key="2">
    <source>
        <dbReference type="EMBL" id="GGC89417.1"/>
    </source>
</evidence>
<evidence type="ECO:0000259" key="1">
    <source>
        <dbReference type="Pfam" id="PF01575"/>
    </source>
</evidence>
<reference evidence="3" key="1">
    <citation type="journal article" date="2019" name="Int. J. Syst. Evol. Microbiol.">
        <title>The Global Catalogue of Microorganisms (GCM) 10K type strain sequencing project: providing services to taxonomists for standard genome sequencing and annotation.</title>
        <authorList>
            <consortium name="The Broad Institute Genomics Platform"/>
            <consortium name="The Broad Institute Genome Sequencing Center for Infectious Disease"/>
            <person name="Wu L."/>
            <person name="Ma J."/>
        </authorList>
    </citation>
    <scope>NUCLEOTIDE SEQUENCE [LARGE SCALE GENOMIC DNA]</scope>
    <source>
        <strain evidence="3">CCM 7282</strain>
    </source>
</reference>
<comment type="caution">
    <text evidence="2">The sequence shown here is derived from an EMBL/GenBank/DDBJ whole genome shotgun (WGS) entry which is preliminary data.</text>
</comment>
<evidence type="ECO:0000313" key="3">
    <source>
        <dbReference type="Proteomes" id="UP000619534"/>
    </source>
</evidence>
<dbReference type="PANTHER" id="PTHR43841:SF3">
    <property type="entry name" value="(3R)-HYDROXYACYL-ACP DEHYDRATASE SUBUNIT HADB"/>
    <property type="match status" value="1"/>
</dbReference>
<dbReference type="Proteomes" id="UP000619534">
    <property type="component" value="Unassembled WGS sequence"/>
</dbReference>
<protein>
    <submittedName>
        <fullName evidence="2">MaoC family dehydratase</fullName>
    </submittedName>
</protein>
<keyword evidence="3" id="KW-1185">Reference proteome</keyword>
<dbReference type="Pfam" id="PF01575">
    <property type="entry name" value="MaoC_dehydratas"/>
    <property type="match status" value="1"/>
</dbReference>
<gene>
    <name evidence="2" type="primary">maoC</name>
    <name evidence="2" type="ORF">GCM10007216_20220</name>
</gene>
<dbReference type="PANTHER" id="PTHR43841">
    <property type="entry name" value="3-HYDROXYACYL-THIOESTER DEHYDRATASE HTDX-RELATED"/>
    <property type="match status" value="1"/>
</dbReference>
<dbReference type="RefSeq" id="WP_062445953.1">
    <property type="nucleotide sequence ID" value="NZ_BMCJ01000003.1"/>
</dbReference>
<organism evidence="2 3">
    <name type="scientific">Thalassobacillus devorans</name>
    <dbReference type="NCBI Taxonomy" id="279813"/>
    <lineage>
        <taxon>Bacteria</taxon>
        <taxon>Bacillati</taxon>
        <taxon>Bacillota</taxon>
        <taxon>Bacilli</taxon>
        <taxon>Bacillales</taxon>
        <taxon>Bacillaceae</taxon>
        <taxon>Thalassobacillus</taxon>
    </lineage>
</organism>
<dbReference type="Gene3D" id="3.10.129.10">
    <property type="entry name" value="Hotdog Thioesterase"/>
    <property type="match status" value="1"/>
</dbReference>